<proteinExistence type="predicted"/>
<reference evidence="6 7" key="1">
    <citation type="submission" date="2015-05" db="EMBL/GenBank/DDBJ databases">
        <title>Draft genome sequence of Lampropedia sp. CT6, isolated from the microbial mat of a hot water spring, located at Manikaran, India.</title>
        <authorList>
            <person name="Tripathi C."/>
            <person name="Rani P."/>
            <person name="Mahato N.K."/>
            <person name="Lal R."/>
        </authorList>
    </citation>
    <scope>NUCLEOTIDE SEQUENCE [LARGE SCALE GENOMIC DNA]</scope>
    <source>
        <strain evidence="6 7">CT6</strain>
    </source>
</reference>
<dbReference type="InterPro" id="IPR036328">
    <property type="entry name" value="MliC_sf"/>
</dbReference>
<gene>
    <name evidence="6" type="ORF">AAV94_09890</name>
</gene>
<protein>
    <recommendedName>
        <fullName evidence="5">C-type lysozyme inhibitor domain-containing protein</fullName>
    </recommendedName>
</protein>
<dbReference type="AlphaFoldDB" id="A0A0U1PYL7"/>
<comment type="caution">
    <text evidence="6">The sequence shown here is derived from an EMBL/GenBank/DDBJ whole genome shotgun (WGS) entry which is preliminary data.</text>
</comment>
<dbReference type="SUPFAM" id="SSF141488">
    <property type="entry name" value="YdhA-like"/>
    <property type="match status" value="1"/>
</dbReference>
<organism evidence="6 7">
    <name type="scientific">Lampropedia cohaerens</name>
    <dbReference type="NCBI Taxonomy" id="1610491"/>
    <lineage>
        <taxon>Bacteria</taxon>
        <taxon>Pseudomonadati</taxon>
        <taxon>Pseudomonadota</taxon>
        <taxon>Betaproteobacteria</taxon>
        <taxon>Burkholderiales</taxon>
        <taxon>Comamonadaceae</taxon>
        <taxon>Lampropedia</taxon>
    </lineage>
</organism>
<dbReference type="Pfam" id="PF09864">
    <property type="entry name" value="MliC"/>
    <property type="match status" value="1"/>
</dbReference>
<evidence type="ECO:0000259" key="5">
    <source>
        <dbReference type="Pfam" id="PF09864"/>
    </source>
</evidence>
<evidence type="ECO:0000256" key="3">
    <source>
        <dbReference type="ARBA" id="ARBA00023139"/>
    </source>
</evidence>
<keyword evidence="2" id="KW-0472">Membrane</keyword>
<keyword evidence="4" id="KW-0449">Lipoprotein</keyword>
<evidence type="ECO:0000256" key="2">
    <source>
        <dbReference type="ARBA" id="ARBA00023136"/>
    </source>
</evidence>
<evidence type="ECO:0000313" key="7">
    <source>
        <dbReference type="Proteomes" id="UP000050580"/>
    </source>
</evidence>
<dbReference type="Proteomes" id="UP000050580">
    <property type="component" value="Unassembled WGS sequence"/>
</dbReference>
<keyword evidence="3" id="KW-0564">Palmitate</keyword>
<dbReference type="InterPro" id="IPR018660">
    <property type="entry name" value="MliC"/>
</dbReference>
<feature type="domain" description="C-type lysozyme inhibitor" evidence="5">
    <location>
        <begin position="19"/>
        <end position="83"/>
    </location>
</feature>
<keyword evidence="1" id="KW-0732">Signal</keyword>
<accession>A0A0U1PYL7</accession>
<dbReference type="EMBL" id="LBNQ01000031">
    <property type="protein sequence ID" value="KKW67566.1"/>
    <property type="molecule type" value="Genomic_DNA"/>
</dbReference>
<dbReference type="Gene3D" id="2.40.128.200">
    <property type="match status" value="1"/>
</dbReference>
<evidence type="ECO:0000313" key="6">
    <source>
        <dbReference type="EMBL" id="KKW67566.1"/>
    </source>
</evidence>
<sequence length="89" mass="9861">MFRQSQQAAAQPRTNVVDYRCDHGQGMRVTYFVDAERAVLERDGMAIELVQQPSASGFIYSNGPNTIRGKGDALTLEIGRMVPIQCQAE</sequence>
<name>A0A0U1PYL7_9BURK</name>
<keyword evidence="7" id="KW-1185">Reference proteome</keyword>
<evidence type="ECO:0000256" key="4">
    <source>
        <dbReference type="ARBA" id="ARBA00023288"/>
    </source>
</evidence>
<evidence type="ECO:0000256" key="1">
    <source>
        <dbReference type="ARBA" id="ARBA00022729"/>
    </source>
</evidence>
<dbReference type="PATRIC" id="fig|1610491.3.peg.2103"/>